<keyword evidence="8 9" id="KW-0119">Carbohydrate metabolism</keyword>
<dbReference type="GO" id="GO:0019303">
    <property type="term" value="P:D-ribose catabolic process"/>
    <property type="evidence" value="ECO:0007669"/>
    <property type="project" value="UniProtKB-UniRule"/>
</dbReference>
<comment type="catalytic activity">
    <reaction evidence="9">
        <text>D-ribose + ATP = D-ribose 5-phosphate + ADP + H(+)</text>
        <dbReference type="Rhea" id="RHEA:13697"/>
        <dbReference type="ChEBI" id="CHEBI:15378"/>
        <dbReference type="ChEBI" id="CHEBI:30616"/>
        <dbReference type="ChEBI" id="CHEBI:47013"/>
        <dbReference type="ChEBI" id="CHEBI:78346"/>
        <dbReference type="ChEBI" id="CHEBI:456216"/>
        <dbReference type="EC" id="2.7.1.15"/>
    </reaction>
</comment>
<dbReference type="InterPro" id="IPR011877">
    <property type="entry name" value="Ribokinase"/>
</dbReference>
<keyword evidence="5 9" id="KW-0067">ATP-binding</keyword>
<keyword evidence="9" id="KW-0963">Cytoplasm</keyword>
<evidence type="ECO:0000256" key="4">
    <source>
        <dbReference type="ARBA" id="ARBA00022777"/>
    </source>
</evidence>
<dbReference type="UniPathway" id="UPA00916">
    <property type="reaction ID" value="UER00889"/>
</dbReference>
<evidence type="ECO:0000256" key="8">
    <source>
        <dbReference type="ARBA" id="ARBA00023277"/>
    </source>
</evidence>
<keyword evidence="4 9" id="KW-0418">Kinase</keyword>
<dbReference type="GO" id="GO:0004747">
    <property type="term" value="F:ribokinase activity"/>
    <property type="evidence" value="ECO:0007669"/>
    <property type="project" value="UniProtKB-UniRule"/>
</dbReference>
<evidence type="ECO:0000313" key="12">
    <source>
        <dbReference type="EMBL" id="TQE44258.1"/>
    </source>
</evidence>
<feature type="binding site" evidence="9">
    <location>
        <begin position="262"/>
        <end position="263"/>
    </location>
    <ligand>
        <name>ATP</name>
        <dbReference type="ChEBI" id="CHEBI:30616"/>
    </ligand>
</feature>
<dbReference type="PRINTS" id="PR00990">
    <property type="entry name" value="RIBOKINASE"/>
</dbReference>
<dbReference type="InterPro" id="IPR011611">
    <property type="entry name" value="PfkB_dom"/>
</dbReference>
<dbReference type="AlphaFoldDB" id="A0A540R945"/>
<dbReference type="PANTHER" id="PTHR10584:SF166">
    <property type="entry name" value="RIBOKINASE"/>
    <property type="match status" value="1"/>
</dbReference>
<feature type="region of interest" description="Disordered" evidence="10">
    <location>
        <begin position="294"/>
        <end position="313"/>
    </location>
</feature>
<name>A0A540R945_9CORY</name>
<dbReference type="RefSeq" id="WP_141628650.1">
    <property type="nucleotide sequence ID" value="NZ_VHIR01000003.1"/>
</dbReference>
<proteinExistence type="inferred from homology"/>
<protein>
    <recommendedName>
        <fullName evidence="9">Ribokinase</fullName>
        <shortName evidence="9">RK</shortName>
        <ecNumber evidence="9">2.7.1.15</ecNumber>
    </recommendedName>
</protein>
<comment type="pathway">
    <text evidence="9">Carbohydrate metabolism; D-ribose degradation; D-ribose 5-phosphate from beta-D-ribopyranose: step 2/2.</text>
</comment>
<comment type="caution">
    <text evidence="9">Lacks conserved residue(s) required for the propagation of feature annotation.</text>
</comment>
<feature type="binding site" evidence="9">
    <location>
        <begin position="50"/>
        <end position="54"/>
    </location>
    <ligand>
        <name>substrate</name>
    </ligand>
</feature>
<dbReference type="GO" id="GO:0005524">
    <property type="term" value="F:ATP binding"/>
    <property type="evidence" value="ECO:0007669"/>
    <property type="project" value="UniProtKB-UniRule"/>
</dbReference>
<comment type="subunit">
    <text evidence="9">Homodimer.</text>
</comment>
<dbReference type="GO" id="GO:0046872">
    <property type="term" value="F:metal ion binding"/>
    <property type="evidence" value="ECO:0007669"/>
    <property type="project" value="UniProtKB-KW"/>
</dbReference>
<evidence type="ECO:0000259" key="11">
    <source>
        <dbReference type="Pfam" id="PF00294"/>
    </source>
</evidence>
<sequence length="313" mass="31712">MISQTSPASHRTGSLTVVGSINADLFVHTARHPHPGETLLGSGGEVLAGGKGANQAVAAALQGAHVTFVGAVGDDAYTQPALRYLESAGVDLTHVVRFKDTTTGLAVCTVSDDGENTIIVIPGANAYVDATYVTAHTAAITEADIVLLQGEIPADGFQAAINAASNTRVIVNLAPVVEVDRDALLKADPIIANEHEAGLILEQLGSPATSDDPHDLAQALLDAGFASVVLTLGARGALVADAEGLTDIATPHVTPVDTTGAGDAFAGALCAQLLTGAELADAARHASRVGAQATLTHGAQPSYPDRDAELPHV</sequence>
<gene>
    <name evidence="9" type="primary">rbsK</name>
    <name evidence="12" type="ORF">EJK80_03435</name>
</gene>
<evidence type="ECO:0000256" key="3">
    <source>
        <dbReference type="ARBA" id="ARBA00022741"/>
    </source>
</evidence>
<dbReference type="EMBL" id="VHIR01000003">
    <property type="protein sequence ID" value="TQE44258.1"/>
    <property type="molecule type" value="Genomic_DNA"/>
</dbReference>
<dbReference type="Proteomes" id="UP000318080">
    <property type="component" value="Unassembled WGS sequence"/>
</dbReference>
<feature type="active site" description="Proton acceptor" evidence="9">
    <location>
        <position position="263"/>
    </location>
</feature>
<feature type="binding site" evidence="9">
    <location>
        <position position="193"/>
    </location>
    <ligand>
        <name>ATP</name>
        <dbReference type="ChEBI" id="CHEBI:30616"/>
    </ligand>
</feature>
<keyword evidence="13" id="KW-1185">Reference proteome</keyword>
<evidence type="ECO:0000256" key="5">
    <source>
        <dbReference type="ARBA" id="ARBA00022840"/>
    </source>
</evidence>
<dbReference type="CDD" id="cd01174">
    <property type="entry name" value="ribokinase"/>
    <property type="match status" value="1"/>
</dbReference>
<feature type="binding site" evidence="9">
    <location>
        <position position="296"/>
    </location>
    <ligand>
        <name>K(+)</name>
        <dbReference type="ChEBI" id="CHEBI:29103"/>
    </ligand>
</feature>
<evidence type="ECO:0000256" key="1">
    <source>
        <dbReference type="ARBA" id="ARBA00022679"/>
    </source>
</evidence>
<dbReference type="Gene3D" id="3.40.1190.20">
    <property type="match status" value="1"/>
</dbReference>
<organism evidence="12 13">
    <name type="scientific">Corynebacterium phoceense</name>
    <dbReference type="NCBI Taxonomy" id="1686286"/>
    <lineage>
        <taxon>Bacteria</taxon>
        <taxon>Bacillati</taxon>
        <taxon>Actinomycetota</taxon>
        <taxon>Actinomycetes</taxon>
        <taxon>Mycobacteriales</taxon>
        <taxon>Corynebacteriaceae</taxon>
        <taxon>Corynebacterium</taxon>
    </lineage>
</organism>
<feature type="binding site" evidence="9">
    <location>
        <position position="263"/>
    </location>
    <ligand>
        <name>substrate</name>
    </ligand>
</feature>
<comment type="activity regulation">
    <text evidence="9">Activated by a monovalent cation that binds near, but not in, the active site. The most likely occupant of the site in vivo is potassium. Ion binding induces a conformational change that may alter substrate affinity.</text>
</comment>
<dbReference type="HAMAP" id="MF_01987">
    <property type="entry name" value="Ribokinase"/>
    <property type="match status" value="1"/>
</dbReference>
<comment type="function">
    <text evidence="9">Catalyzes the phosphorylation of ribose at O-5 in a reaction requiring ATP and magnesium. The resulting D-ribose-5-phosphate can then be used either for sythesis of nucleotides, histidine, and tryptophan, or as a component of the pentose phosphate pathway.</text>
</comment>
<dbReference type="EC" id="2.7.1.15" evidence="9"/>
<dbReference type="GO" id="GO:0005829">
    <property type="term" value="C:cytosol"/>
    <property type="evidence" value="ECO:0007669"/>
    <property type="project" value="TreeGrafter"/>
</dbReference>
<dbReference type="SUPFAM" id="SSF53613">
    <property type="entry name" value="Ribokinase-like"/>
    <property type="match status" value="1"/>
</dbReference>
<comment type="similarity">
    <text evidence="9">Belongs to the carbohydrate kinase PfkB family. Ribokinase subfamily.</text>
</comment>
<evidence type="ECO:0000256" key="9">
    <source>
        <dbReference type="HAMAP-Rule" id="MF_01987"/>
    </source>
</evidence>
<dbReference type="InterPro" id="IPR002139">
    <property type="entry name" value="Ribo/fructo_kinase"/>
</dbReference>
<feature type="domain" description="Carbohydrate kinase PfkB" evidence="11">
    <location>
        <begin position="14"/>
        <end position="305"/>
    </location>
</feature>
<keyword evidence="7 9" id="KW-0630">Potassium</keyword>
<feature type="binding site" evidence="9">
    <location>
        <position position="257"/>
    </location>
    <ligand>
        <name>K(+)</name>
        <dbReference type="ChEBI" id="CHEBI:29103"/>
    </ligand>
</feature>
<feature type="binding site" evidence="9">
    <location>
        <begin position="231"/>
        <end position="236"/>
    </location>
    <ligand>
        <name>ATP</name>
        <dbReference type="ChEBI" id="CHEBI:30616"/>
    </ligand>
</feature>
<feature type="binding site" evidence="9">
    <location>
        <begin position="22"/>
        <end position="24"/>
    </location>
    <ligand>
        <name>substrate</name>
    </ligand>
</feature>
<evidence type="ECO:0000256" key="2">
    <source>
        <dbReference type="ARBA" id="ARBA00022723"/>
    </source>
</evidence>
<dbReference type="InterPro" id="IPR029056">
    <property type="entry name" value="Ribokinase-like"/>
</dbReference>
<evidence type="ECO:0000256" key="10">
    <source>
        <dbReference type="SAM" id="MobiDB-lite"/>
    </source>
</evidence>
<keyword evidence="3 9" id="KW-0547">Nucleotide-binding</keyword>
<feature type="binding site" evidence="9">
    <location>
        <position position="298"/>
    </location>
    <ligand>
        <name>K(+)</name>
        <dbReference type="ChEBI" id="CHEBI:29103"/>
    </ligand>
</feature>
<accession>A0A540R945</accession>
<comment type="subcellular location">
    <subcellularLocation>
        <location evidence="9">Cytoplasm</location>
    </subcellularLocation>
</comment>
<evidence type="ECO:0000313" key="13">
    <source>
        <dbReference type="Proteomes" id="UP000318080"/>
    </source>
</evidence>
<keyword evidence="6 9" id="KW-0460">Magnesium</keyword>
<feature type="binding site" evidence="9">
    <location>
        <position position="151"/>
    </location>
    <ligand>
        <name>substrate</name>
    </ligand>
</feature>
<keyword evidence="1 9" id="KW-0808">Transferase</keyword>
<evidence type="ECO:0000256" key="7">
    <source>
        <dbReference type="ARBA" id="ARBA00022958"/>
    </source>
</evidence>
<feature type="binding site" evidence="9">
    <location>
        <position position="302"/>
    </location>
    <ligand>
        <name>K(+)</name>
        <dbReference type="ChEBI" id="CHEBI:29103"/>
    </ligand>
</feature>
<feature type="compositionally biased region" description="Basic and acidic residues" evidence="10">
    <location>
        <begin position="304"/>
        <end position="313"/>
    </location>
</feature>
<dbReference type="Pfam" id="PF00294">
    <property type="entry name" value="PfkB"/>
    <property type="match status" value="1"/>
</dbReference>
<evidence type="ECO:0000256" key="6">
    <source>
        <dbReference type="ARBA" id="ARBA00022842"/>
    </source>
</evidence>
<comment type="cofactor">
    <cofactor evidence="9">
        <name>Mg(2+)</name>
        <dbReference type="ChEBI" id="CHEBI:18420"/>
    </cofactor>
    <text evidence="9">Requires a divalent cation, most likely magnesium in vivo, as an electrophilic catalyst to aid phosphoryl group transfer. It is the chelate of the metal and the nucleotide that is the actual substrate.</text>
</comment>
<comment type="caution">
    <text evidence="12">The sequence shown here is derived from an EMBL/GenBank/DDBJ whole genome shotgun (WGS) entry which is preliminary data.</text>
</comment>
<dbReference type="PANTHER" id="PTHR10584">
    <property type="entry name" value="SUGAR KINASE"/>
    <property type="match status" value="1"/>
</dbReference>
<reference evidence="12 13" key="1">
    <citation type="submission" date="2019-06" db="EMBL/GenBank/DDBJ databases">
        <title>Draft genome of C. phoceense Strain 272.</title>
        <authorList>
            <person name="Pacheco L.G.C."/>
            <person name="Barberis C.M."/>
            <person name="Almuzara M.N."/>
            <person name="Traglia G.M."/>
            <person name="Santos C.S."/>
            <person name="Rocha D.J.P.G."/>
            <person name="Aguiar E.R.G.R."/>
            <person name="Vay C.A."/>
        </authorList>
    </citation>
    <scope>NUCLEOTIDE SEQUENCE [LARGE SCALE GENOMIC DNA]</scope>
    <source>
        <strain evidence="12 13">272</strain>
    </source>
</reference>
<feature type="binding site" evidence="9">
    <location>
        <position position="259"/>
    </location>
    <ligand>
        <name>K(+)</name>
        <dbReference type="ChEBI" id="CHEBI:29103"/>
    </ligand>
</feature>
<keyword evidence="2 9" id="KW-0479">Metal-binding</keyword>
<feature type="binding site" evidence="9">
    <location>
        <position position="293"/>
    </location>
    <ligand>
        <name>K(+)</name>
        <dbReference type="ChEBI" id="CHEBI:29103"/>
    </ligand>
</feature>